<dbReference type="InterPro" id="IPR000525">
    <property type="entry name" value="Initiator_Rep_WH1"/>
</dbReference>
<dbReference type="RefSeq" id="WP_088620643.1">
    <property type="nucleotide sequence ID" value="NZ_CP022129.1"/>
</dbReference>
<keyword evidence="4" id="KW-1185">Reference proteome</keyword>
<gene>
    <name evidence="3" type="ORF">CEK71_17820</name>
</gene>
<comment type="similarity">
    <text evidence="1">Belongs to the initiator RepB protein family.</text>
</comment>
<dbReference type="KEGG" id="mpsy:CEK71_17820"/>
<dbReference type="SUPFAM" id="SSF46785">
    <property type="entry name" value="Winged helix' DNA-binding domain"/>
    <property type="match status" value="2"/>
</dbReference>
<feature type="domain" description="Initiator Rep protein WH1" evidence="2">
    <location>
        <begin position="14"/>
        <end position="156"/>
    </location>
</feature>
<evidence type="ECO:0000313" key="3">
    <source>
        <dbReference type="EMBL" id="ASF47773.1"/>
    </source>
</evidence>
<dbReference type="EMBL" id="CP022129">
    <property type="protein sequence ID" value="ASF47773.1"/>
    <property type="molecule type" value="Genomic_DNA"/>
</dbReference>
<evidence type="ECO:0000259" key="2">
    <source>
        <dbReference type="Pfam" id="PF01051"/>
    </source>
</evidence>
<dbReference type="OrthoDB" id="9122127at2"/>
<dbReference type="Gene3D" id="1.10.10.10">
    <property type="entry name" value="Winged helix-like DNA-binding domain superfamily/Winged helix DNA-binding domain"/>
    <property type="match status" value="2"/>
</dbReference>
<name>A0A1Z4C2L7_9GAMM</name>
<dbReference type="InterPro" id="IPR036388">
    <property type="entry name" value="WH-like_DNA-bd_sf"/>
</dbReference>
<dbReference type="Proteomes" id="UP000197019">
    <property type="component" value="Chromosome"/>
</dbReference>
<dbReference type="Pfam" id="PF21205">
    <property type="entry name" value="Rep3_C"/>
    <property type="match status" value="1"/>
</dbReference>
<organism evidence="3 4">
    <name type="scientific">Methylovulum psychrotolerans</name>
    <dbReference type="NCBI Taxonomy" id="1704499"/>
    <lineage>
        <taxon>Bacteria</taxon>
        <taxon>Pseudomonadati</taxon>
        <taxon>Pseudomonadota</taxon>
        <taxon>Gammaproteobacteria</taxon>
        <taxon>Methylococcales</taxon>
        <taxon>Methylococcaceae</taxon>
        <taxon>Methylovulum</taxon>
    </lineage>
</organism>
<dbReference type="Pfam" id="PF01051">
    <property type="entry name" value="Rep3_N"/>
    <property type="match status" value="1"/>
</dbReference>
<dbReference type="AlphaFoldDB" id="A0A1Z4C2L7"/>
<evidence type="ECO:0000313" key="4">
    <source>
        <dbReference type="Proteomes" id="UP000197019"/>
    </source>
</evidence>
<reference evidence="3 4" key="1">
    <citation type="submission" date="2017-06" db="EMBL/GenBank/DDBJ databases">
        <title>Genome Sequencing of the methanotroph Methylovulum psychrotolerants str. HV10-M2 isolated from a high-altitude environment.</title>
        <authorList>
            <person name="Mateos-Rivera A."/>
        </authorList>
    </citation>
    <scope>NUCLEOTIDE SEQUENCE [LARGE SCALE GENOMIC DNA]</scope>
    <source>
        <strain evidence="3 4">HV10_M2</strain>
    </source>
</reference>
<sequence>MVNAKKKHSLSSLIVTQANELVEARYNLTLGEQRLILTMIARIQPEDEDFKPYCISLIELAEFLGINKNHIYADCKKITKHLLEKVVEIQELGRLLQTHWVSSADYINGTGMVNLTFDPLLKPYLLKLKGNFTSSKLEMLLSFKSQYTMRMYSLLKQYESLNKREIDLQKLREMLGIGKDQYQLYGNFRERILEPVQKELKLKSDIYFEFDEIKHGRKIAVIRFHIYSKKWDSRTSNEIMVNQPINLPIKLADIGSLSGKLLELVPEPHKTKKTVLSALESFERKHGFDYVRRNVLYSNAKADKSYAGFLNNALKEDWAHDWELEQQNNVSSKKNVLAVWQRQGFSSQKEYDEYMYKKQMQNYGVVAN</sequence>
<protein>
    <recommendedName>
        <fullName evidence="2">Initiator Rep protein WH1 domain-containing protein</fullName>
    </recommendedName>
</protein>
<proteinExistence type="inferred from homology"/>
<dbReference type="GO" id="GO:0003887">
    <property type="term" value="F:DNA-directed DNA polymerase activity"/>
    <property type="evidence" value="ECO:0007669"/>
    <property type="project" value="InterPro"/>
</dbReference>
<dbReference type="InterPro" id="IPR036390">
    <property type="entry name" value="WH_DNA-bd_sf"/>
</dbReference>
<dbReference type="GO" id="GO:0006270">
    <property type="term" value="P:DNA replication initiation"/>
    <property type="evidence" value="ECO:0007669"/>
    <property type="project" value="InterPro"/>
</dbReference>
<accession>A0A1Z4C2L7</accession>
<evidence type="ECO:0000256" key="1">
    <source>
        <dbReference type="ARBA" id="ARBA00038283"/>
    </source>
</evidence>